<evidence type="ECO:0000313" key="2">
    <source>
        <dbReference type="EMBL" id="GAA0244227.1"/>
    </source>
</evidence>
<dbReference type="Proteomes" id="UP001500416">
    <property type="component" value="Unassembled WGS sequence"/>
</dbReference>
<dbReference type="EMBL" id="BAAABU010000012">
    <property type="protein sequence ID" value="GAA0244227.1"/>
    <property type="molecule type" value="Genomic_DNA"/>
</dbReference>
<protein>
    <submittedName>
        <fullName evidence="2">Uncharacterized protein</fullName>
    </submittedName>
</protein>
<feature type="compositionally biased region" description="Basic residues" evidence="1">
    <location>
        <begin position="113"/>
        <end position="130"/>
    </location>
</feature>
<keyword evidence="3" id="KW-1185">Reference proteome</keyword>
<evidence type="ECO:0000313" key="3">
    <source>
        <dbReference type="Proteomes" id="UP001500416"/>
    </source>
</evidence>
<name>A0ABN0UAN2_9PSEU</name>
<accession>A0ABN0UAN2</accession>
<feature type="region of interest" description="Disordered" evidence="1">
    <location>
        <begin position="109"/>
        <end position="144"/>
    </location>
</feature>
<evidence type="ECO:0000256" key="1">
    <source>
        <dbReference type="SAM" id="MobiDB-lite"/>
    </source>
</evidence>
<organism evidence="2 3">
    <name type="scientific">Saccharothrix mutabilis subsp. mutabilis</name>
    <dbReference type="NCBI Taxonomy" id="66855"/>
    <lineage>
        <taxon>Bacteria</taxon>
        <taxon>Bacillati</taxon>
        <taxon>Actinomycetota</taxon>
        <taxon>Actinomycetes</taxon>
        <taxon>Pseudonocardiales</taxon>
        <taxon>Pseudonocardiaceae</taxon>
        <taxon>Saccharothrix</taxon>
    </lineage>
</organism>
<gene>
    <name evidence="2" type="ORF">GCM10010492_49360</name>
</gene>
<reference evidence="2 3" key="1">
    <citation type="journal article" date="2019" name="Int. J. Syst. Evol. Microbiol.">
        <title>The Global Catalogue of Microorganisms (GCM) 10K type strain sequencing project: providing services to taxonomists for standard genome sequencing and annotation.</title>
        <authorList>
            <consortium name="The Broad Institute Genomics Platform"/>
            <consortium name="The Broad Institute Genome Sequencing Center for Infectious Disease"/>
            <person name="Wu L."/>
            <person name="Ma J."/>
        </authorList>
    </citation>
    <scope>NUCLEOTIDE SEQUENCE [LARGE SCALE GENOMIC DNA]</scope>
    <source>
        <strain evidence="2 3">JCM 3380</strain>
    </source>
</reference>
<feature type="region of interest" description="Disordered" evidence="1">
    <location>
        <begin position="46"/>
        <end position="74"/>
    </location>
</feature>
<proteinExistence type="predicted"/>
<comment type="caution">
    <text evidence="2">The sequence shown here is derived from an EMBL/GenBank/DDBJ whole genome shotgun (WGS) entry which is preliminary data.</text>
</comment>
<sequence length="352" mass="39168">MHTHPIRCHRHKVRFTQDERAERWSGKGRRPSGELWAGLVWTTPEEDRRGHRGLQPSLREKLEGSKTAATRGPWQDNPTGWFCAAYGPFRRMVGGTPDAQRLMSSLGPVSRLATRRPAARRLPHPRRGLRRAVGGQRRAPVPAARDERRLPHRGLAVDRALYERIVYGSGDDAVLSDLFGLDTPNSERAQRLRAELVEVWVITGAACATCNSNLKRDRFPVAADGTPLLVDPTVEDPFEHLLPTPALGQYVGLTDKGRATIEVFDLNRPVLTQGREQAHRVVVMALHKWAEGRERGAAEQMLEAVLTVRGQPLADVCQAMLRLAEAPGAARVLDSSVLPILRDAELRNQLLV</sequence>